<comment type="caution">
    <text evidence="1">The sequence shown here is derived from an EMBL/GenBank/DDBJ whole genome shotgun (WGS) entry which is preliminary data.</text>
</comment>
<accession>A0A438J806</accession>
<dbReference type="AlphaFoldDB" id="A0A438J806"/>
<sequence length="175" mass="19587">MTQAKFARAAIMNEVLLEKSSRYADLLLGLVRPPFLFSTPFSFDFGLALVVSGSSSLGGMVEAEEERSLDPLTIVLADGNAWEVVEGEEKDLWDGSSLVKFNKFSGFSIEGFEGELLSLLLRIKNRRKQGKRKGLCSTTRFDRELKKLKWSINYNGRDRESGVAKREGVRVLSCK</sequence>
<name>A0A438J806_VITVI</name>
<gene>
    <name evidence="1" type="ORF">CK203_020184</name>
</gene>
<evidence type="ECO:0000313" key="2">
    <source>
        <dbReference type="Proteomes" id="UP000288805"/>
    </source>
</evidence>
<dbReference type="EMBL" id="QGNW01000057">
    <property type="protein sequence ID" value="RVX05088.1"/>
    <property type="molecule type" value="Genomic_DNA"/>
</dbReference>
<dbReference type="Proteomes" id="UP000288805">
    <property type="component" value="Unassembled WGS sequence"/>
</dbReference>
<reference evidence="1 2" key="1">
    <citation type="journal article" date="2018" name="PLoS Genet.">
        <title>Population sequencing reveals clonal diversity and ancestral inbreeding in the grapevine cultivar Chardonnay.</title>
        <authorList>
            <person name="Roach M.J."/>
            <person name="Johnson D.L."/>
            <person name="Bohlmann J."/>
            <person name="van Vuuren H.J."/>
            <person name="Jones S.J."/>
            <person name="Pretorius I.S."/>
            <person name="Schmidt S.A."/>
            <person name="Borneman A.R."/>
        </authorList>
    </citation>
    <scope>NUCLEOTIDE SEQUENCE [LARGE SCALE GENOMIC DNA]</scope>
    <source>
        <strain evidence="2">cv. Chardonnay</strain>
        <tissue evidence="1">Leaf</tissue>
    </source>
</reference>
<organism evidence="1 2">
    <name type="scientific">Vitis vinifera</name>
    <name type="common">Grape</name>
    <dbReference type="NCBI Taxonomy" id="29760"/>
    <lineage>
        <taxon>Eukaryota</taxon>
        <taxon>Viridiplantae</taxon>
        <taxon>Streptophyta</taxon>
        <taxon>Embryophyta</taxon>
        <taxon>Tracheophyta</taxon>
        <taxon>Spermatophyta</taxon>
        <taxon>Magnoliopsida</taxon>
        <taxon>eudicotyledons</taxon>
        <taxon>Gunneridae</taxon>
        <taxon>Pentapetalae</taxon>
        <taxon>rosids</taxon>
        <taxon>Vitales</taxon>
        <taxon>Vitaceae</taxon>
        <taxon>Viteae</taxon>
        <taxon>Vitis</taxon>
    </lineage>
</organism>
<protein>
    <submittedName>
        <fullName evidence="1">Uncharacterized protein</fullName>
    </submittedName>
</protein>
<proteinExistence type="predicted"/>
<evidence type="ECO:0000313" key="1">
    <source>
        <dbReference type="EMBL" id="RVX05088.1"/>
    </source>
</evidence>